<dbReference type="OrthoDB" id="223541at2"/>
<organism evidence="1 2">
    <name type="scientific">Posidoniimonas corsicana</name>
    <dbReference type="NCBI Taxonomy" id="1938618"/>
    <lineage>
        <taxon>Bacteria</taxon>
        <taxon>Pseudomonadati</taxon>
        <taxon>Planctomycetota</taxon>
        <taxon>Planctomycetia</taxon>
        <taxon>Pirellulales</taxon>
        <taxon>Lacipirellulaceae</taxon>
        <taxon>Posidoniimonas</taxon>
    </lineage>
</organism>
<proteinExistence type="predicted"/>
<evidence type="ECO:0000313" key="2">
    <source>
        <dbReference type="Proteomes" id="UP000316714"/>
    </source>
</evidence>
<dbReference type="Proteomes" id="UP000316714">
    <property type="component" value="Unassembled WGS sequence"/>
</dbReference>
<dbReference type="AlphaFoldDB" id="A0A5C5V525"/>
<accession>A0A5C5V525</accession>
<reference evidence="1 2" key="1">
    <citation type="submission" date="2019-02" db="EMBL/GenBank/DDBJ databases">
        <title>Deep-cultivation of Planctomycetes and their phenomic and genomic characterization uncovers novel biology.</title>
        <authorList>
            <person name="Wiegand S."/>
            <person name="Jogler M."/>
            <person name="Boedeker C."/>
            <person name="Pinto D."/>
            <person name="Vollmers J."/>
            <person name="Rivas-Marin E."/>
            <person name="Kohn T."/>
            <person name="Peeters S.H."/>
            <person name="Heuer A."/>
            <person name="Rast P."/>
            <person name="Oberbeckmann S."/>
            <person name="Bunk B."/>
            <person name="Jeske O."/>
            <person name="Meyerdierks A."/>
            <person name="Storesund J.E."/>
            <person name="Kallscheuer N."/>
            <person name="Luecker S."/>
            <person name="Lage O.M."/>
            <person name="Pohl T."/>
            <person name="Merkel B.J."/>
            <person name="Hornburger P."/>
            <person name="Mueller R.-W."/>
            <person name="Bruemmer F."/>
            <person name="Labrenz M."/>
            <person name="Spormann A.M."/>
            <person name="Op Den Camp H."/>
            <person name="Overmann J."/>
            <person name="Amann R."/>
            <person name="Jetten M.S.M."/>
            <person name="Mascher T."/>
            <person name="Medema M.H."/>
            <person name="Devos D.P."/>
            <person name="Kaster A.-K."/>
            <person name="Ovreas L."/>
            <person name="Rohde M."/>
            <person name="Galperin M.Y."/>
            <person name="Jogler C."/>
        </authorList>
    </citation>
    <scope>NUCLEOTIDE SEQUENCE [LARGE SCALE GENOMIC DNA]</scope>
    <source>
        <strain evidence="1 2">KOR34</strain>
    </source>
</reference>
<dbReference type="GO" id="GO:0090313">
    <property type="term" value="P:regulation of protein targeting to membrane"/>
    <property type="evidence" value="ECO:0007669"/>
    <property type="project" value="TreeGrafter"/>
</dbReference>
<dbReference type="GO" id="GO:0005886">
    <property type="term" value="C:plasma membrane"/>
    <property type="evidence" value="ECO:0007669"/>
    <property type="project" value="TreeGrafter"/>
</dbReference>
<protein>
    <submittedName>
        <fullName evidence="1">Uncharacterized protein</fullName>
    </submittedName>
</protein>
<evidence type="ECO:0000313" key="1">
    <source>
        <dbReference type="EMBL" id="TWT33644.1"/>
    </source>
</evidence>
<name>A0A5C5V525_9BACT</name>
<sequence>MLAVAVGGYLYFKLDEEITHFAQQYLAAQYADLDVRVEAARYVPGSGVMITGIRVAEPQVGAPARPLLTVPELRLVGSIDVEALTTRKPKIERIEAIRPELHAVRLADGRWNLERLRPTAESDGPAGVPLHIHGATVVVSDAAKPDAEPITLRNVDLKLTTGPAAPGAAPGVERVKIEGQAQDTLAQLIKVNGAADTDGGRLDVTIDVSQLGLTTGRLMAAPGLSPLLLAGATVEAMVDARTTIKRLSPAGPLDWKCDFKVSKGTLAHPLIPKQMTEVELRGDCDPAGVRIEQANAKNGGAELNGALNMLGWGPQARAAGWLRALKLELNSDLYRSLPDSLKRSWDRFDPTGEVDALAYFWTSPGRIWSDVKLDGRNLTFEDKKKFPFRLTSGTGSLRFVDKQAKEQSRLTVSISAEADGRPVQIGGEFQGLPQPPERRGECPVGYLKVTGTSLRVSPRLLAALPDNARGVVQSLRPAGEFGVTWTMRRDSLQEPEPTFATDLVIHDGAIRYDKFPYPIRRLTGTVQQRDKRWTFSDLRARGDGGVTTLTAAGTFDAAATPPRLDLQINGGGVPLDETLRAALPPPQQQAWAALRPSGRVSFESRVGYSAGDPAPQINLTARPVGDTVSLMPTFFEYGLEALQGEFEITDGEVRFVQARARHGPTRLMSDGHYQRDEQNGWRFDLVNLNVERLAINSDFRAAAPLELKKVIDCLEPQGGVGVHRGRLTFAHNGDPARPVQANWDLFVDCLQLDVNVGARVDDVNGTVRVVGDSVAGRSFGELQLDSLLWNGMQLTNVTGPLYCDRSICRLGRGVADLQRGQPRPITAQAYGGVVTMDGHAVHGALAKYGMGVTLKAIDLERLSNDYLHNTAGMTGKVDGQVTLQGTGNKIYGLTGSGHLEATDADLYELPLLVSMLKVLRNRPVDSTAFNTVTTDFTMRGEHIQFQKLDLEGDAISLYGRGEASLDRRLNLVFHTMVGRNGFAAPVLRTLAGQASEQLLKIKVTGLMEEAVVTPETLPLVSNVIQQLQQDFSPQPLTRPAQLPGSAAQRR</sequence>
<keyword evidence="2" id="KW-1185">Reference proteome</keyword>
<comment type="caution">
    <text evidence="1">The sequence shown here is derived from an EMBL/GenBank/DDBJ whole genome shotgun (WGS) entry which is preliminary data.</text>
</comment>
<dbReference type="PANTHER" id="PTHR30441">
    <property type="entry name" value="DUF748 DOMAIN-CONTAINING PROTEIN"/>
    <property type="match status" value="1"/>
</dbReference>
<dbReference type="RefSeq" id="WP_146566434.1">
    <property type="nucleotide sequence ID" value="NZ_SIHJ01000002.1"/>
</dbReference>
<dbReference type="InterPro" id="IPR052894">
    <property type="entry name" value="AsmA-related"/>
</dbReference>
<dbReference type="EMBL" id="SIHJ01000002">
    <property type="protein sequence ID" value="TWT33644.1"/>
    <property type="molecule type" value="Genomic_DNA"/>
</dbReference>
<gene>
    <name evidence="1" type="ORF">KOR34_34770</name>
</gene>
<dbReference type="PANTHER" id="PTHR30441:SF8">
    <property type="entry name" value="DUF748 DOMAIN-CONTAINING PROTEIN"/>
    <property type="match status" value="1"/>
</dbReference>